<evidence type="ECO:0000313" key="9">
    <source>
        <dbReference type="RefSeq" id="XP_013791057.1"/>
    </source>
</evidence>
<dbReference type="InterPro" id="IPR026319">
    <property type="entry name" value="ZC2HC1A/B-like"/>
</dbReference>
<feature type="domain" description="C2HC/C3H-type" evidence="7">
    <location>
        <begin position="256"/>
        <end position="285"/>
    </location>
</feature>
<dbReference type="RefSeq" id="XP_013791057.1">
    <property type="nucleotide sequence ID" value="XM_013935603.2"/>
</dbReference>
<proteinExistence type="predicted"/>
<keyword evidence="1" id="KW-0479">Metal-binding</keyword>
<evidence type="ECO:0000256" key="6">
    <source>
        <dbReference type="SAM" id="MobiDB-lite"/>
    </source>
</evidence>
<feature type="region of interest" description="Disordered" evidence="6">
    <location>
        <begin position="227"/>
        <end position="248"/>
    </location>
</feature>
<dbReference type="InterPro" id="IPR049899">
    <property type="entry name" value="Znf_C2HC_C3H"/>
</dbReference>
<keyword evidence="3 5" id="KW-0863">Zinc-finger</keyword>
<protein>
    <submittedName>
        <fullName evidence="9">Zinc finger protein 474-like</fullName>
    </submittedName>
</protein>
<feature type="region of interest" description="Disordered" evidence="6">
    <location>
        <begin position="169"/>
        <end position="190"/>
    </location>
</feature>
<dbReference type="Pfam" id="PF13913">
    <property type="entry name" value="zf-C2HC_2"/>
    <property type="match status" value="4"/>
</dbReference>
<evidence type="ECO:0000313" key="8">
    <source>
        <dbReference type="Proteomes" id="UP000694941"/>
    </source>
</evidence>
<sequence length="356" mass="40761">MFKTTGHHSLIPLPCRTCDRGLVPEKLHSHGGHEKYKLGAIINNKDRRSAEEAETNNFKAEENESNQEISSPTVYQEKTKTTKRNRKKGYPKNSSATHETKLCNITDITRVKNEINTDVIGSSKIQTTADVATRGPRTVICYICGREYGTKSLPIHEPQCLEKWKRQNDTLPSDQKRPLPQKPETSEGLTRQEYNDASWEIFQSNLVPCRDCGRKFLPDRLPVHQRVCKDRSSKTSEETEETSLPSLKKPLPRKRPFVTCYICGREFGTKSISLHEPQCLQKWKIENNLLSPELRRSEPVKPETVFKENGIIDLDAMADAAWKSHLKQLVPCDRCGRTFFPDRMVVHQQNCKFSSP</sequence>
<organism evidence="8 9">
    <name type="scientific">Limulus polyphemus</name>
    <name type="common">Atlantic horseshoe crab</name>
    <dbReference type="NCBI Taxonomy" id="6850"/>
    <lineage>
        <taxon>Eukaryota</taxon>
        <taxon>Metazoa</taxon>
        <taxon>Ecdysozoa</taxon>
        <taxon>Arthropoda</taxon>
        <taxon>Chelicerata</taxon>
        <taxon>Merostomata</taxon>
        <taxon>Xiphosura</taxon>
        <taxon>Limulidae</taxon>
        <taxon>Limulus</taxon>
    </lineage>
</organism>
<feature type="compositionally biased region" description="Basic and acidic residues" evidence="6">
    <location>
        <begin position="227"/>
        <end position="237"/>
    </location>
</feature>
<dbReference type="Proteomes" id="UP000694941">
    <property type="component" value="Unplaced"/>
</dbReference>
<dbReference type="PANTHER" id="PTHR13555">
    <property type="entry name" value="C2H2 ZINC FINGER CGI-62-RELATED"/>
    <property type="match status" value="1"/>
</dbReference>
<dbReference type="PROSITE" id="PS52027">
    <property type="entry name" value="ZF_C2HC_C3H"/>
    <property type="match status" value="4"/>
</dbReference>
<evidence type="ECO:0000256" key="3">
    <source>
        <dbReference type="ARBA" id="ARBA00022771"/>
    </source>
</evidence>
<accession>A0ABM1BYF6</accession>
<keyword evidence="4" id="KW-0862">Zinc</keyword>
<gene>
    <name evidence="9" type="primary">LOC106474905</name>
</gene>
<evidence type="ECO:0000259" key="7">
    <source>
        <dbReference type="PROSITE" id="PS52027"/>
    </source>
</evidence>
<feature type="domain" description="C2HC/C3H-type" evidence="7">
    <location>
        <begin position="137"/>
        <end position="166"/>
    </location>
</feature>
<name>A0ABM1BYF6_LIMPO</name>
<dbReference type="Gene3D" id="3.30.160.60">
    <property type="entry name" value="Classic Zinc Finger"/>
    <property type="match status" value="4"/>
</dbReference>
<evidence type="ECO:0000256" key="4">
    <source>
        <dbReference type="ARBA" id="ARBA00022833"/>
    </source>
</evidence>
<evidence type="ECO:0000256" key="2">
    <source>
        <dbReference type="ARBA" id="ARBA00022737"/>
    </source>
</evidence>
<feature type="compositionally biased region" description="Basic residues" evidence="6">
    <location>
        <begin position="81"/>
        <end position="90"/>
    </location>
</feature>
<keyword evidence="2" id="KW-0677">Repeat</keyword>
<evidence type="ECO:0000256" key="1">
    <source>
        <dbReference type="ARBA" id="ARBA00022723"/>
    </source>
</evidence>
<dbReference type="GeneID" id="106474905"/>
<feature type="domain" description="C2HC/C3H-type" evidence="7">
    <location>
        <begin position="328"/>
        <end position="356"/>
    </location>
</feature>
<feature type="compositionally biased region" description="Polar residues" evidence="6">
    <location>
        <begin position="66"/>
        <end position="76"/>
    </location>
</feature>
<dbReference type="PANTHER" id="PTHR13555:SF68">
    <property type="entry name" value="ZINC FINGER PROTEIN 474"/>
    <property type="match status" value="1"/>
</dbReference>
<feature type="domain" description="C2HC/C3H-type" evidence="7">
    <location>
        <begin position="205"/>
        <end position="234"/>
    </location>
</feature>
<keyword evidence="8" id="KW-1185">Reference proteome</keyword>
<reference evidence="9" key="1">
    <citation type="submission" date="2025-08" db="UniProtKB">
        <authorList>
            <consortium name="RefSeq"/>
        </authorList>
    </citation>
    <scope>IDENTIFICATION</scope>
    <source>
        <tissue evidence="9">Muscle</tissue>
    </source>
</reference>
<feature type="region of interest" description="Disordered" evidence="6">
    <location>
        <begin position="47"/>
        <end position="97"/>
    </location>
</feature>
<evidence type="ECO:0000256" key="5">
    <source>
        <dbReference type="PROSITE-ProRule" id="PRU01371"/>
    </source>
</evidence>